<dbReference type="InterPro" id="IPR029058">
    <property type="entry name" value="AB_hydrolase_fold"/>
</dbReference>
<keyword evidence="1 3" id="KW-0378">Hydrolase</keyword>
<dbReference type="GO" id="GO:0016787">
    <property type="term" value="F:hydrolase activity"/>
    <property type="evidence" value="ECO:0007669"/>
    <property type="project" value="UniProtKB-KW"/>
</dbReference>
<name>A0AAE2VEV7_9BACT</name>
<organism evidence="3 4">
    <name type="scientific">Oceaniferula flava</name>
    <dbReference type="NCBI Taxonomy" id="2800421"/>
    <lineage>
        <taxon>Bacteria</taxon>
        <taxon>Pseudomonadati</taxon>
        <taxon>Verrucomicrobiota</taxon>
        <taxon>Verrucomicrobiia</taxon>
        <taxon>Verrucomicrobiales</taxon>
        <taxon>Verrucomicrobiaceae</taxon>
        <taxon>Oceaniferula</taxon>
    </lineage>
</organism>
<dbReference type="Gene3D" id="3.40.50.1820">
    <property type="entry name" value="alpha/beta hydrolase"/>
    <property type="match status" value="1"/>
</dbReference>
<evidence type="ECO:0000256" key="1">
    <source>
        <dbReference type="ARBA" id="ARBA00022801"/>
    </source>
</evidence>
<dbReference type="EMBL" id="JAENIG010000011">
    <property type="protein sequence ID" value="MBK1856274.1"/>
    <property type="molecule type" value="Genomic_DNA"/>
</dbReference>
<dbReference type="InterPro" id="IPR049492">
    <property type="entry name" value="BD-FAE-like_dom"/>
</dbReference>
<accession>A0AAE2VEV7</accession>
<dbReference type="SUPFAM" id="SSF53474">
    <property type="entry name" value="alpha/beta-Hydrolases"/>
    <property type="match status" value="1"/>
</dbReference>
<sequence length="289" mass="32526">MRWTLAERFGYRGLAQLVIGSSSMVMSACGWSGSGARSLVKFSVEKEVIYTPSDWPQAVRADIYRPLVSHPTPAVLLIHGGSWAENDNRYQMSHLAKKLARRGYLVMNATYRLAPEWNYPAPVDDLREALKWMRDHAKRLNLDPQRIGLYGYSAGGHLAEMLGFQSPPDGVAIQAVVAGATPQDLTLDPDFPVVPVFIGKTFVEDADIYRSASPMNQVTPETPPLFIYQGTKDKIVPPEHTYRLLPKLENHQVHHEIHWVKGRSHISTFLFPGRAIAKAIDFLDRQLQR</sequence>
<dbReference type="AlphaFoldDB" id="A0AAE2VEV7"/>
<evidence type="ECO:0000313" key="4">
    <source>
        <dbReference type="Proteomes" id="UP000634206"/>
    </source>
</evidence>
<dbReference type="Proteomes" id="UP000634206">
    <property type="component" value="Unassembled WGS sequence"/>
</dbReference>
<reference evidence="3" key="1">
    <citation type="submission" date="2021-01" db="EMBL/GenBank/DDBJ databases">
        <title>Modified the classification status of verrucomicrobia.</title>
        <authorList>
            <person name="Feng X."/>
        </authorList>
    </citation>
    <scope>NUCLEOTIDE SEQUENCE</scope>
    <source>
        <strain evidence="3">5K15</strain>
    </source>
</reference>
<dbReference type="InterPro" id="IPR050300">
    <property type="entry name" value="GDXG_lipolytic_enzyme"/>
</dbReference>
<evidence type="ECO:0000313" key="3">
    <source>
        <dbReference type="EMBL" id="MBK1856274.1"/>
    </source>
</evidence>
<protein>
    <submittedName>
        <fullName evidence="3">Alpha/beta hydrolase</fullName>
    </submittedName>
</protein>
<keyword evidence="4" id="KW-1185">Reference proteome</keyword>
<comment type="caution">
    <text evidence="3">The sequence shown here is derived from an EMBL/GenBank/DDBJ whole genome shotgun (WGS) entry which is preliminary data.</text>
</comment>
<gene>
    <name evidence="3" type="ORF">JIN83_14980</name>
</gene>
<dbReference type="PROSITE" id="PS51257">
    <property type="entry name" value="PROKAR_LIPOPROTEIN"/>
    <property type="match status" value="1"/>
</dbReference>
<dbReference type="Pfam" id="PF20434">
    <property type="entry name" value="BD-FAE"/>
    <property type="match status" value="1"/>
</dbReference>
<evidence type="ECO:0000259" key="2">
    <source>
        <dbReference type="Pfam" id="PF20434"/>
    </source>
</evidence>
<proteinExistence type="predicted"/>
<feature type="domain" description="BD-FAE-like" evidence="2">
    <location>
        <begin position="62"/>
        <end position="247"/>
    </location>
</feature>
<dbReference type="PANTHER" id="PTHR48081">
    <property type="entry name" value="AB HYDROLASE SUPERFAMILY PROTEIN C4A8.06C"/>
    <property type="match status" value="1"/>
</dbReference>